<feature type="transmembrane region" description="Helical" evidence="1">
    <location>
        <begin position="109"/>
        <end position="127"/>
    </location>
</feature>
<keyword evidence="1" id="KW-0812">Transmembrane</keyword>
<name>A0ABW3ZML6_9RHOB</name>
<keyword evidence="1" id="KW-0472">Membrane</keyword>
<keyword evidence="1" id="KW-1133">Transmembrane helix</keyword>
<evidence type="ECO:0000313" key="3">
    <source>
        <dbReference type="Proteomes" id="UP001597135"/>
    </source>
</evidence>
<dbReference type="EMBL" id="JBHTMU010000042">
    <property type="protein sequence ID" value="MFD1344218.1"/>
    <property type="molecule type" value="Genomic_DNA"/>
</dbReference>
<sequence length="342" mass="36526">MTALTEYQRLEATGLWRPAPGEQRREVIVSLGDATLTLSDLNERALTHWSLAALERGSARGTLPASFHPDGDPGETLEIGEDGVEMIDALDRIIRAVDRRRPHPGKLRLWIGLGLAAAVTLAAIFWLPGALLDTALRVVPQAQRSDIGEALLDRIARVSGQPCASPEAREPLRRLATRLLGPGRANDLVVLRDGVETTAHLPGGTILIGRAVVEDPQDPDVTAGYILAEALRAESGAPLRALLSEAGLWSSLTLLTTGSLPGSALDRYAERVLTQPPAPVQPSRLLAAFDKAELRSTPYAYALDVTGETVLGLIEADPRAVSGSREVLPDADWLRLQAICGG</sequence>
<protein>
    <recommendedName>
        <fullName evidence="4">Peptidase M48 domain-containing protein</fullName>
    </recommendedName>
</protein>
<accession>A0ABW3ZML6</accession>
<evidence type="ECO:0008006" key="4">
    <source>
        <dbReference type="Google" id="ProtNLM"/>
    </source>
</evidence>
<comment type="caution">
    <text evidence="2">The sequence shown here is derived from an EMBL/GenBank/DDBJ whole genome shotgun (WGS) entry which is preliminary data.</text>
</comment>
<proteinExistence type="predicted"/>
<dbReference type="RefSeq" id="WP_386805805.1">
    <property type="nucleotide sequence ID" value="NZ_JBHTMU010000042.1"/>
</dbReference>
<dbReference type="Proteomes" id="UP001597135">
    <property type="component" value="Unassembled WGS sequence"/>
</dbReference>
<keyword evidence="3" id="KW-1185">Reference proteome</keyword>
<evidence type="ECO:0000256" key="1">
    <source>
        <dbReference type="SAM" id="Phobius"/>
    </source>
</evidence>
<evidence type="ECO:0000313" key="2">
    <source>
        <dbReference type="EMBL" id="MFD1344218.1"/>
    </source>
</evidence>
<reference evidence="3" key="1">
    <citation type="journal article" date="2019" name="Int. J. Syst. Evol. Microbiol.">
        <title>The Global Catalogue of Microorganisms (GCM) 10K type strain sequencing project: providing services to taxonomists for standard genome sequencing and annotation.</title>
        <authorList>
            <consortium name="The Broad Institute Genomics Platform"/>
            <consortium name="The Broad Institute Genome Sequencing Center for Infectious Disease"/>
            <person name="Wu L."/>
            <person name="Ma J."/>
        </authorList>
    </citation>
    <scope>NUCLEOTIDE SEQUENCE [LARGE SCALE GENOMIC DNA]</scope>
    <source>
        <strain evidence="3">CCUG 62953</strain>
    </source>
</reference>
<gene>
    <name evidence="2" type="ORF">ACFQ4E_17440</name>
</gene>
<organism evidence="2 3">
    <name type="scientific">Litorisediminicola beolgyonensis</name>
    <dbReference type="NCBI Taxonomy" id="1173614"/>
    <lineage>
        <taxon>Bacteria</taxon>
        <taxon>Pseudomonadati</taxon>
        <taxon>Pseudomonadota</taxon>
        <taxon>Alphaproteobacteria</taxon>
        <taxon>Rhodobacterales</taxon>
        <taxon>Paracoccaceae</taxon>
        <taxon>Litorisediminicola</taxon>
    </lineage>
</organism>